<name>A0A0F4GDT5_9PEZI</name>
<dbReference type="EMBL" id="LAFY01004071">
    <property type="protein sequence ID" value="KJX95474.1"/>
    <property type="molecule type" value="Genomic_DNA"/>
</dbReference>
<proteinExistence type="predicted"/>
<dbReference type="Proteomes" id="UP000033647">
    <property type="component" value="Unassembled WGS sequence"/>
</dbReference>
<evidence type="ECO:0000313" key="3">
    <source>
        <dbReference type="EMBL" id="KJX95474.1"/>
    </source>
</evidence>
<sequence>MAGSLPLRLIIFLSALDSPPKGTPAVRVGRGDAVTQQLDSDDEVPEPPSYMLFKPFVFNPPNAHYPVGTLTVSDKFANWVTNTSDEPSPLLDDMFLTNPPITDITIYLAENPYEGEIQGECLFEEDGEHNEREAGDYQHCGHITTRTIWHCSELRVCYLVRFLRRNLVTRRDDEETLYSSKNCLIMLPEDPEVLQGERMDEAEAEDEEE</sequence>
<keyword evidence="4" id="KW-1185">Reference proteome</keyword>
<evidence type="ECO:0000256" key="2">
    <source>
        <dbReference type="SAM" id="SignalP"/>
    </source>
</evidence>
<accession>A0A0F4GDT5</accession>
<dbReference type="OrthoDB" id="10377091at2759"/>
<evidence type="ECO:0000256" key="1">
    <source>
        <dbReference type="SAM" id="MobiDB-lite"/>
    </source>
</evidence>
<feature type="region of interest" description="Disordered" evidence="1">
    <location>
        <begin position="190"/>
        <end position="209"/>
    </location>
</feature>
<feature type="signal peptide" evidence="2">
    <location>
        <begin position="1"/>
        <end position="25"/>
    </location>
</feature>
<reference evidence="3 4" key="1">
    <citation type="submission" date="2015-03" db="EMBL/GenBank/DDBJ databases">
        <title>RNA-seq based gene annotation and comparative genomics of four Zymoseptoria species reveal species-specific pathogenicity related genes and transposable element activity.</title>
        <authorList>
            <person name="Grandaubert J."/>
            <person name="Bhattacharyya A."/>
            <person name="Stukenbrock E.H."/>
        </authorList>
    </citation>
    <scope>NUCLEOTIDE SEQUENCE [LARGE SCALE GENOMIC DNA]</scope>
    <source>
        <strain evidence="3 4">Zb18110</strain>
    </source>
</reference>
<gene>
    <name evidence="3" type="ORF">TI39_contig4111g00009</name>
</gene>
<protein>
    <submittedName>
        <fullName evidence="3">Uncharacterized protein</fullName>
    </submittedName>
</protein>
<feature type="chain" id="PRO_5002468616" evidence="2">
    <location>
        <begin position="26"/>
        <end position="209"/>
    </location>
</feature>
<dbReference type="AlphaFoldDB" id="A0A0F4GDT5"/>
<keyword evidence="2" id="KW-0732">Signal</keyword>
<comment type="caution">
    <text evidence="3">The sequence shown here is derived from an EMBL/GenBank/DDBJ whole genome shotgun (WGS) entry which is preliminary data.</text>
</comment>
<evidence type="ECO:0000313" key="4">
    <source>
        <dbReference type="Proteomes" id="UP000033647"/>
    </source>
</evidence>
<organism evidence="3 4">
    <name type="scientific">Zymoseptoria brevis</name>
    <dbReference type="NCBI Taxonomy" id="1047168"/>
    <lineage>
        <taxon>Eukaryota</taxon>
        <taxon>Fungi</taxon>
        <taxon>Dikarya</taxon>
        <taxon>Ascomycota</taxon>
        <taxon>Pezizomycotina</taxon>
        <taxon>Dothideomycetes</taxon>
        <taxon>Dothideomycetidae</taxon>
        <taxon>Mycosphaerellales</taxon>
        <taxon>Mycosphaerellaceae</taxon>
        <taxon>Zymoseptoria</taxon>
    </lineage>
</organism>